<dbReference type="EMBL" id="GDHF01015255">
    <property type="protein sequence ID" value="JAI37059.1"/>
    <property type="molecule type" value="Transcribed_RNA"/>
</dbReference>
<organism evidence="1">
    <name type="scientific">Bactrocera latifrons</name>
    <name type="common">Malaysian fruit fly</name>
    <name type="synonym">Chaetodacus latifrons</name>
    <dbReference type="NCBI Taxonomy" id="174628"/>
    <lineage>
        <taxon>Eukaryota</taxon>
        <taxon>Metazoa</taxon>
        <taxon>Ecdysozoa</taxon>
        <taxon>Arthropoda</taxon>
        <taxon>Hexapoda</taxon>
        <taxon>Insecta</taxon>
        <taxon>Pterygota</taxon>
        <taxon>Neoptera</taxon>
        <taxon>Endopterygota</taxon>
        <taxon>Diptera</taxon>
        <taxon>Brachycera</taxon>
        <taxon>Muscomorpha</taxon>
        <taxon>Tephritoidea</taxon>
        <taxon>Tephritidae</taxon>
        <taxon>Bactrocera</taxon>
        <taxon>Bactrocera</taxon>
    </lineage>
</organism>
<protein>
    <submittedName>
        <fullName evidence="1">Uncharacterized protein</fullName>
    </submittedName>
</protein>
<gene>
    <name evidence="1" type="ORF">c0_g1_i1</name>
</gene>
<proteinExistence type="predicted"/>
<name>A0A0K8VDP5_BACLA</name>
<evidence type="ECO:0000313" key="1">
    <source>
        <dbReference type="EMBL" id="JAI37059.1"/>
    </source>
</evidence>
<dbReference type="AlphaFoldDB" id="A0A0K8VDP5"/>
<sequence length="159" mass="17821">MEEDIVATIINNLGDSNVQQLVNYIITDQDDIGQCFKLEGALKAEIDAEFNRMETEKLDYEYEGDDEDAMSTSSGYCSAAASSIDYYDSEERMSCSYATFYMDEKSQSSGISMYSSNASLVASELSLQKVNQSILDNAKFIQKQLQQLSIRCTKLKNIL</sequence>
<reference evidence="1" key="1">
    <citation type="submission" date="2015-06" db="EMBL/GenBank/DDBJ databases">
        <authorList>
            <person name="Hoefler B.C."/>
            <person name="Straight P.D."/>
        </authorList>
    </citation>
    <scope>NUCLEOTIDE SEQUENCE</scope>
</reference>
<accession>A0A0K8VDP5</accession>